<comment type="caution">
    <text evidence="3">The sequence shown here is derived from an EMBL/GenBank/DDBJ whole genome shotgun (WGS) entry which is preliminary data.</text>
</comment>
<dbReference type="PANTHER" id="PTHR22736">
    <property type="entry name" value="COILED-COIL DOMAIN-CONTAINING PROTEIN 66"/>
    <property type="match status" value="1"/>
</dbReference>
<keyword evidence="4" id="KW-1185">Reference proteome</keyword>
<sequence>MNGCGFWGLAQPNEAKGVTPPTDKPPDSRQQKQQQQPAAQQQQSSDHNGEQHQQAYQSVQQQQQVQQLTYQEQPGQPKQAYHEQQYQYPLQPQHLFPQHGGNSQQFPMSMGGYNGTPVYVVMQSPNGAPPNGTFIPEFLRNFPYGANQKGVTVYELPEGVQQIHSRGSDSVTLSAASSDVSRWSASGDTPKYEQPQTSTSSSPSSSGSHDDRSGAARARWGDRGVGVGHLWAPGEETAPGNKSNEVLPPAWAEPRDDENVLPGAPLSKPGQRTYARGGGKLRMDPEELAEKERRKKQAEETQKIIRQQLEDKKKQKAVEEERERKEAAMWEERVKEQQEREAREYKEEMRKKREKEENEERKQKHLESAIKEAEDKAKKEKEKSRYGHAKNPSLKGTTLPDVGEEVEGDDGEEEVHTSPREPMMKHQRKGNQRQPSMKRLEQDEPPEDAPVEENLMERQELQQQHVPLIQYPPVQKVISNEDERTRLLRSLGITPEMLLASSGLLDRTTLLTLLSAATGKEILLLKFLIIELFYASVNFCCPEYLLPDFFICQSIQENQLDYDFSVIYCDGPGTGGFFTVAHFCPLTNIGQPTQSCHILPDMFSQILFCLK</sequence>
<evidence type="ECO:0000256" key="1">
    <source>
        <dbReference type="SAM" id="MobiDB-lite"/>
    </source>
</evidence>
<feature type="compositionally biased region" description="Basic and acidic residues" evidence="1">
    <location>
        <begin position="208"/>
        <end position="222"/>
    </location>
</feature>
<dbReference type="GO" id="GO:0060271">
    <property type="term" value="P:cilium assembly"/>
    <property type="evidence" value="ECO:0007669"/>
    <property type="project" value="TreeGrafter"/>
</dbReference>
<feature type="compositionally biased region" description="Basic and acidic residues" evidence="1">
    <location>
        <begin position="414"/>
        <end position="424"/>
    </location>
</feature>
<feature type="region of interest" description="Disordered" evidence="1">
    <location>
        <begin position="181"/>
        <end position="448"/>
    </location>
</feature>
<dbReference type="InterPro" id="IPR039183">
    <property type="entry name" value="CCD66"/>
</dbReference>
<feature type="region of interest" description="Disordered" evidence="1">
    <location>
        <begin position="1"/>
        <end position="82"/>
    </location>
</feature>
<name>A0AAN8WXT1_HALRR</name>
<evidence type="ECO:0000313" key="3">
    <source>
        <dbReference type="EMBL" id="KAK7068285.1"/>
    </source>
</evidence>
<protein>
    <recommendedName>
        <fullName evidence="2">CCDC66 domain-containing protein</fullName>
    </recommendedName>
</protein>
<gene>
    <name evidence="3" type="ORF">SK128_008491</name>
</gene>
<dbReference type="GO" id="GO:0005929">
    <property type="term" value="C:cilium"/>
    <property type="evidence" value="ECO:0007669"/>
    <property type="project" value="TreeGrafter"/>
</dbReference>
<feature type="compositionally biased region" description="Basic and acidic residues" evidence="1">
    <location>
        <begin position="281"/>
        <end position="385"/>
    </location>
</feature>
<proteinExistence type="predicted"/>
<dbReference type="AlphaFoldDB" id="A0AAN8WXT1"/>
<feature type="compositionally biased region" description="Acidic residues" evidence="1">
    <location>
        <begin position="402"/>
        <end position="413"/>
    </location>
</feature>
<dbReference type="GO" id="GO:0008017">
    <property type="term" value="F:microtubule binding"/>
    <property type="evidence" value="ECO:0007669"/>
    <property type="project" value="TreeGrafter"/>
</dbReference>
<feature type="compositionally biased region" description="Low complexity" evidence="1">
    <location>
        <begin position="31"/>
        <end position="73"/>
    </location>
</feature>
<dbReference type="PANTHER" id="PTHR22736:SF2">
    <property type="entry name" value="COILED-COIL DOMAIN-CONTAINING PROTEIN 66"/>
    <property type="match status" value="1"/>
</dbReference>
<evidence type="ECO:0000313" key="4">
    <source>
        <dbReference type="Proteomes" id="UP001381693"/>
    </source>
</evidence>
<dbReference type="EMBL" id="JAXCGZ010017328">
    <property type="protein sequence ID" value="KAK7068285.1"/>
    <property type="molecule type" value="Genomic_DNA"/>
</dbReference>
<reference evidence="3 4" key="1">
    <citation type="submission" date="2023-11" db="EMBL/GenBank/DDBJ databases">
        <title>Halocaridina rubra genome assembly.</title>
        <authorList>
            <person name="Smith C."/>
        </authorList>
    </citation>
    <scope>NUCLEOTIDE SEQUENCE [LARGE SCALE GENOMIC DNA]</scope>
    <source>
        <strain evidence="3">EP-1</strain>
        <tissue evidence="3">Whole</tissue>
    </source>
</reference>
<dbReference type="InterPro" id="IPR040467">
    <property type="entry name" value="CCDC66_dom"/>
</dbReference>
<dbReference type="Proteomes" id="UP001381693">
    <property type="component" value="Unassembled WGS sequence"/>
</dbReference>
<feature type="domain" description="CCDC66" evidence="2">
    <location>
        <begin position="272"/>
        <end position="388"/>
    </location>
</feature>
<accession>A0AAN8WXT1</accession>
<evidence type="ECO:0000259" key="2">
    <source>
        <dbReference type="Pfam" id="PF15236"/>
    </source>
</evidence>
<dbReference type="GO" id="GO:0005874">
    <property type="term" value="C:microtubule"/>
    <property type="evidence" value="ECO:0007669"/>
    <property type="project" value="TreeGrafter"/>
</dbReference>
<dbReference type="Pfam" id="PF15236">
    <property type="entry name" value="CCDC66"/>
    <property type="match status" value="1"/>
</dbReference>
<organism evidence="3 4">
    <name type="scientific">Halocaridina rubra</name>
    <name type="common">Hawaiian red shrimp</name>
    <dbReference type="NCBI Taxonomy" id="373956"/>
    <lineage>
        <taxon>Eukaryota</taxon>
        <taxon>Metazoa</taxon>
        <taxon>Ecdysozoa</taxon>
        <taxon>Arthropoda</taxon>
        <taxon>Crustacea</taxon>
        <taxon>Multicrustacea</taxon>
        <taxon>Malacostraca</taxon>
        <taxon>Eumalacostraca</taxon>
        <taxon>Eucarida</taxon>
        <taxon>Decapoda</taxon>
        <taxon>Pleocyemata</taxon>
        <taxon>Caridea</taxon>
        <taxon>Atyoidea</taxon>
        <taxon>Atyidae</taxon>
        <taxon>Halocaridina</taxon>
    </lineage>
</organism>
<feature type="compositionally biased region" description="Low complexity" evidence="1">
    <location>
        <begin position="194"/>
        <end position="206"/>
    </location>
</feature>